<comment type="caution">
    <text evidence="12">The sequence shown here is derived from an EMBL/GenBank/DDBJ whole genome shotgun (WGS) entry which is preliminary data.</text>
</comment>
<dbReference type="GO" id="GO:0022857">
    <property type="term" value="F:transmembrane transporter activity"/>
    <property type="evidence" value="ECO:0007669"/>
    <property type="project" value="InterPro"/>
</dbReference>
<evidence type="ECO:0000256" key="2">
    <source>
        <dbReference type="ARBA" id="ARBA00007822"/>
    </source>
</evidence>
<dbReference type="RefSeq" id="WP_108921004.1">
    <property type="nucleotide sequence ID" value="NZ_BFCH01000007.1"/>
</dbReference>
<dbReference type="SUPFAM" id="SSF103481">
    <property type="entry name" value="Multidrug resistance efflux transporter EmrE"/>
    <property type="match status" value="1"/>
</dbReference>
<evidence type="ECO:0000256" key="4">
    <source>
        <dbReference type="ARBA" id="ARBA00022475"/>
    </source>
</evidence>
<evidence type="ECO:0000256" key="6">
    <source>
        <dbReference type="ARBA" id="ARBA00022989"/>
    </source>
</evidence>
<dbReference type="AlphaFoldDB" id="A0AA37UZA3"/>
<evidence type="ECO:0000256" key="1">
    <source>
        <dbReference type="ARBA" id="ARBA00004651"/>
    </source>
</evidence>
<keyword evidence="4" id="KW-1003">Cell membrane</keyword>
<organism evidence="12 14">
    <name type="scientific">Mycobacterium montefiorense</name>
    <dbReference type="NCBI Taxonomy" id="154654"/>
    <lineage>
        <taxon>Bacteria</taxon>
        <taxon>Bacillati</taxon>
        <taxon>Actinomycetota</taxon>
        <taxon>Actinomycetes</taxon>
        <taxon>Mycobacteriales</taxon>
        <taxon>Mycobacteriaceae</taxon>
        <taxon>Mycobacterium</taxon>
        <taxon>Mycobacterium simiae complex</taxon>
    </lineage>
</organism>
<evidence type="ECO:0000313" key="13">
    <source>
        <dbReference type="Proteomes" id="UP000245060"/>
    </source>
</evidence>
<dbReference type="InterPro" id="IPR000390">
    <property type="entry name" value="Small_drug/metabolite_transptr"/>
</dbReference>
<gene>
    <name evidence="12" type="primary">mmr_2</name>
    <name evidence="11" type="ORF">MmonteBS_10610</name>
    <name evidence="12" type="ORF">NJB18185_46120</name>
</gene>
<dbReference type="Pfam" id="PF00893">
    <property type="entry name" value="Multi_Drug_Res"/>
    <property type="match status" value="1"/>
</dbReference>
<dbReference type="Proteomes" id="UP001139505">
    <property type="component" value="Unassembled WGS sequence"/>
</dbReference>
<evidence type="ECO:0000256" key="5">
    <source>
        <dbReference type="ARBA" id="ARBA00022692"/>
    </source>
</evidence>
<dbReference type="PANTHER" id="PTHR30561:SF1">
    <property type="entry name" value="MULTIDRUG TRANSPORTER EMRE"/>
    <property type="match status" value="1"/>
</dbReference>
<evidence type="ECO:0000313" key="11">
    <source>
        <dbReference type="EMBL" id="GBG36689.1"/>
    </source>
</evidence>
<dbReference type="InterPro" id="IPR037185">
    <property type="entry name" value="EmrE-like"/>
</dbReference>
<keyword evidence="8" id="KW-0046">Antibiotic resistance</keyword>
<evidence type="ECO:0000313" key="12">
    <source>
        <dbReference type="EMBL" id="GKU74841.1"/>
    </source>
</evidence>
<reference evidence="11" key="1">
    <citation type="journal article" date="2018" name="Genome Announc.">
        <title>Draft Genome Sequence of Mycobacterium montefiorense Isolated from Japanese Black Salamander (Hynobius nigrescens).</title>
        <authorList>
            <person name="Fukano H."/>
            <person name="Yoshida M."/>
            <person name="Shimizu A."/>
            <person name="Iwao H."/>
            <person name="Katayama Y."/>
            <person name="Omatsu T."/>
            <person name="Mizutani T."/>
            <person name="Kurata O."/>
            <person name="Wada S."/>
            <person name="Hoshino Y."/>
        </authorList>
    </citation>
    <scope>NUCLEOTIDE SEQUENCE</scope>
    <source>
        <strain evidence="11">BS</strain>
    </source>
</reference>
<feature type="transmembrane region" description="Helical" evidence="10">
    <location>
        <begin position="26"/>
        <end position="46"/>
    </location>
</feature>
<evidence type="ECO:0000256" key="10">
    <source>
        <dbReference type="SAM" id="Phobius"/>
    </source>
</evidence>
<keyword evidence="13" id="KW-1185">Reference proteome</keyword>
<proteinExistence type="inferred from homology"/>
<dbReference type="EMBL" id="BQYH01000063">
    <property type="protein sequence ID" value="GKU74841.1"/>
    <property type="molecule type" value="Genomic_DNA"/>
</dbReference>
<accession>A0AA37UZA3</accession>
<comment type="similarity">
    <text evidence="2">Belongs to the drug/metabolite transporter (DMT) superfamily. Small multidrug resistance (SMR) (TC 2.A.7.1) family. Mmr subfamily.</text>
</comment>
<dbReference type="EMBL" id="BFCH01000007">
    <property type="protein sequence ID" value="GBG36689.1"/>
    <property type="molecule type" value="Genomic_DNA"/>
</dbReference>
<keyword evidence="7 10" id="KW-0472">Membrane</keyword>
<evidence type="ECO:0000256" key="8">
    <source>
        <dbReference type="ARBA" id="ARBA00023251"/>
    </source>
</evidence>
<sequence>MTYLFLLGAVFADVAATSLLSKSRGFTRAIPTLTCVAGYALSFALMAQAISRGIPTEVAYALFEAIGTTTITIIAVRFLGGPVSAVKITGIALIVVGVVVVNLAGSH</sequence>
<dbReference type="PANTHER" id="PTHR30561">
    <property type="entry name" value="SMR FAMILY PROTON-DEPENDENT DRUG EFFLUX TRANSPORTER SUGE"/>
    <property type="match status" value="1"/>
</dbReference>
<dbReference type="GO" id="GO:0046677">
    <property type="term" value="P:response to antibiotic"/>
    <property type="evidence" value="ECO:0007669"/>
    <property type="project" value="UniProtKB-KW"/>
</dbReference>
<name>A0AA37UZA3_9MYCO</name>
<reference evidence="12" key="4">
    <citation type="submission" date="2022-04" db="EMBL/GenBank/DDBJ databases">
        <authorList>
            <person name="Komine T."/>
            <person name="Fukano H."/>
            <person name="Wada S."/>
        </authorList>
    </citation>
    <scope>NUCLEOTIDE SEQUENCE</scope>
    <source>
        <strain evidence="12">NJB18185</strain>
    </source>
</reference>
<dbReference type="GO" id="GO:0005886">
    <property type="term" value="C:plasma membrane"/>
    <property type="evidence" value="ECO:0007669"/>
    <property type="project" value="UniProtKB-SubCell"/>
</dbReference>
<dbReference type="Proteomes" id="UP000245060">
    <property type="component" value="Unassembled WGS sequence"/>
</dbReference>
<reference evidence="13" key="2">
    <citation type="submission" date="2018-04" db="EMBL/GenBank/DDBJ databases">
        <title>Draft genome sequence of Mycobacterium montefiorense isolated from Japanese black salamander.</title>
        <authorList>
            <person name="Fukano H."/>
            <person name="Yoshida M."/>
            <person name="Shimizu A."/>
            <person name="Iwao H."/>
            <person name="Kurata O."/>
            <person name="Katayama Y."/>
            <person name="Omatsu T."/>
            <person name="Mizutani T."/>
            <person name="Wada S."/>
            <person name="Hoshino Y."/>
        </authorList>
    </citation>
    <scope>NUCLEOTIDE SEQUENCE [LARGE SCALE GENOMIC DNA]</scope>
    <source>
        <strain evidence="13">BS</strain>
    </source>
</reference>
<evidence type="ECO:0000313" key="14">
    <source>
        <dbReference type="Proteomes" id="UP001139505"/>
    </source>
</evidence>
<keyword evidence="5 9" id="KW-0812">Transmembrane</keyword>
<feature type="transmembrane region" description="Helical" evidence="10">
    <location>
        <begin position="58"/>
        <end position="79"/>
    </location>
</feature>
<feature type="transmembrane region" description="Helical" evidence="10">
    <location>
        <begin position="85"/>
        <end position="105"/>
    </location>
</feature>
<evidence type="ECO:0000256" key="7">
    <source>
        <dbReference type="ARBA" id="ARBA00023136"/>
    </source>
</evidence>
<keyword evidence="3" id="KW-0813">Transport</keyword>
<reference evidence="12" key="3">
    <citation type="journal article" date="2022" name="Microbiol. Resour. Announc.">
        <title>Draft Genome Sequences of Eight Mycobacterium montefiorense Strains Isolated from Salamanders in Captivity.</title>
        <authorList>
            <person name="Komine T."/>
            <person name="Ihara H."/>
            <person name="Fukano H."/>
            <person name="Hoshino Y."/>
            <person name="Kurata O."/>
            <person name="Wada S."/>
        </authorList>
    </citation>
    <scope>NUCLEOTIDE SEQUENCE</scope>
    <source>
        <strain evidence="12">NJB18185</strain>
    </source>
</reference>
<protein>
    <submittedName>
        <fullName evidence="12">Multidrug resistance protein mmr</fullName>
    </submittedName>
</protein>
<dbReference type="InterPro" id="IPR045324">
    <property type="entry name" value="Small_multidrug_res"/>
</dbReference>
<evidence type="ECO:0000256" key="3">
    <source>
        <dbReference type="ARBA" id="ARBA00022448"/>
    </source>
</evidence>
<comment type="subcellular location">
    <subcellularLocation>
        <location evidence="1 9">Cell membrane</location>
        <topology evidence="1 9">Multi-pass membrane protein</topology>
    </subcellularLocation>
</comment>
<evidence type="ECO:0000256" key="9">
    <source>
        <dbReference type="RuleBase" id="RU003942"/>
    </source>
</evidence>
<dbReference type="Gene3D" id="1.10.3730.20">
    <property type="match status" value="1"/>
</dbReference>
<keyword evidence="6 10" id="KW-1133">Transmembrane helix</keyword>